<evidence type="ECO:0000313" key="2">
    <source>
        <dbReference type="EMBL" id="WZN60545.1"/>
    </source>
</evidence>
<feature type="region of interest" description="Disordered" evidence="1">
    <location>
        <begin position="102"/>
        <end position="126"/>
    </location>
</feature>
<sequence length="250" mass="27545">MARRAFEAVAQYESVCEAQRRTIEQVGQWALEELLLLRAEAYSTRRQTCRTQSLFRHWAGNSADACTSHALEFVEVTVGDDEGDRAAKAGGGDAAQILRAPGECTAAEEDTERPDRSAGLDYESGDLLPESRAEGVAGEKDFKATGVAPPLRSMSQGDSSRTIYESADSRDLYCSEQNNSESSYNSHLRSNMYGISFNEDGLLVSGDEEDDEDVYQSQTPGEQFGVNRAKQLLHSLQNMKNVGTNFDFWA</sequence>
<accession>A0AAX4P4H4</accession>
<evidence type="ECO:0000313" key="3">
    <source>
        <dbReference type="Proteomes" id="UP001472866"/>
    </source>
</evidence>
<dbReference type="EMBL" id="CP151503">
    <property type="protein sequence ID" value="WZN60545.1"/>
    <property type="molecule type" value="Genomic_DNA"/>
</dbReference>
<keyword evidence="3" id="KW-1185">Reference proteome</keyword>
<dbReference type="Proteomes" id="UP001472866">
    <property type="component" value="Chromosome 03"/>
</dbReference>
<organism evidence="2 3">
    <name type="scientific">Chloropicon roscoffensis</name>
    <dbReference type="NCBI Taxonomy" id="1461544"/>
    <lineage>
        <taxon>Eukaryota</taxon>
        <taxon>Viridiplantae</taxon>
        <taxon>Chlorophyta</taxon>
        <taxon>Chloropicophyceae</taxon>
        <taxon>Chloropicales</taxon>
        <taxon>Chloropicaceae</taxon>
        <taxon>Chloropicon</taxon>
    </lineage>
</organism>
<dbReference type="AlphaFoldDB" id="A0AAX4P4H4"/>
<proteinExistence type="predicted"/>
<reference evidence="2 3" key="1">
    <citation type="submission" date="2024-03" db="EMBL/GenBank/DDBJ databases">
        <title>Complete genome sequence of the green alga Chloropicon roscoffensis RCC1871.</title>
        <authorList>
            <person name="Lemieux C."/>
            <person name="Pombert J.-F."/>
            <person name="Otis C."/>
            <person name="Turmel M."/>
        </authorList>
    </citation>
    <scope>NUCLEOTIDE SEQUENCE [LARGE SCALE GENOMIC DNA]</scope>
    <source>
        <strain evidence="2 3">RCC1871</strain>
    </source>
</reference>
<evidence type="ECO:0000256" key="1">
    <source>
        <dbReference type="SAM" id="MobiDB-lite"/>
    </source>
</evidence>
<gene>
    <name evidence="2" type="ORF">HKI87_03g20790</name>
</gene>
<protein>
    <submittedName>
        <fullName evidence="2">Uncharacterized protein</fullName>
    </submittedName>
</protein>
<name>A0AAX4P4H4_9CHLO</name>